<gene>
    <name evidence="2" type="ORF">GR167_02090</name>
</gene>
<keyword evidence="3" id="KW-1185">Reference proteome</keyword>
<dbReference type="RefSeq" id="WP_160971796.1">
    <property type="nucleotide sequence ID" value="NZ_WWEN01000002.1"/>
</dbReference>
<feature type="signal peptide" evidence="1">
    <location>
        <begin position="1"/>
        <end position="20"/>
    </location>
</feature>
<evidence type="ECO:0000256" key="1">
    <source>
        <dbReference type="SAM" id="SignalP"/>
    </source>
</evidence>
<comment type="caution">
    <text evidence="2">The sequence shown here is derived from an EMBL/GenBank/DDBJ whole genome shotgun (WGS) entry which is preliminary data.</text>
</comment>
<reference evidence="2 3" key="1">
    <citation type="submission" date="2020-01" db="EMBL/GenBank/DDBJ databases">
        <authorList>
            <person name="Chen S."/>
        </authorList>
    </citation>
    <scope>NUCLEOTIDE SEQUENCE [LARGE SCALE GENOMIC DNA]</scope>
    <source>
        <strain evidence="2 3">GS-10</strain>
    </source>
</reference>
<feature type="chain" id="PRO_5026664046" evidence="1">
    <location>
        <begin position="21"/>
        <end position="281"/>
    </location>
</feature>
<sequence length="281" mass="31078">MFGKLAATARILAVAGPVWLGIAPAPVAADEIADLNDMYESMVALEAHLLDEQRQAQSALADKNAILMRIDDGSIVAVPRATVRDTAGQIYDWAQHWDIQTLLRPVMPPEIQAMMDHELSGIGARIKAADALEAAMTRDQADLRVDLSWRLQEIDRLLTKARTIAANAIAQRDALIRQRDSAGIIDLSLCLDPEVPMDGEAQVATIGYGGGNFPVKGQYICLGPRSFLWDSGATIREYRCTGPHDCSLFSEMAYDTTRREDTGNTVYWLEDQRTHITFFFK</sequence>
<dbReference type="Proteomes" id="UP000479043">
    <property type="component" value="Unassembled WGS sequence"/>
</dbReference>
<evidence type="ECO:0000313" key="3">
    <source>
        <dbReference type="Proteomes" id="UP000479043"/>
    </source>
</evidence>
<evidence type="ECO:0000313" key="2">
    <source>
        <dbReference type="EMBL" id="MYM54078.1"/>
    </source>
</evidence>
<keyword evidence="1" id="KW-0732">Signal</keyword>
<name>A0A6L8LDQ8_9RHOB</name>
<dbReference type="EMBL" id="WWEN01000002">
    <property type="protein sequence ID" value="MYM54078.1"/>
    <property type="molecule type" value="Genomic_DNA"/>
</dbReference>
<organism evidence="2 3">
    <name type="scientific">Thalassovita mangrovi</name>
    <dbReference type="NCBI Taxonomy" id="2692236"/>
    <lineage>
        <taxon>Bacteria</taxon>
        <taxon>Pseudomonadati</taxon>
        <taxon>Pseudomonadota</taxon>
        <taxon>Alphaproteobacteria</taxon>
        <taxon>Rhodobacterales</taxon>
        <taxon>Roseobacteraceae</taxon>
        <taxon>Thalassovita</taxon>
    </lineage>
</organism>
<dbReference type="AlphaFoldDB" id="A0A6L8LDQ8"/>
<accession>A0A6L8LDQ8</accession>
<proteinExistence type="predicted"/>
<protein>
    <submittedName>
        <fullName evidence="2">Uncharacterized protein</fullName>
    </submittedName>
</protein>